<dbReference type="HAMAP" id="MF_00720">
    <property type="entry name" value="PriB"/>
    <property type="match status" value="1"/>
</dbReference>
<comment type="caution">
    <text evidence="5">The sequence shown here is derived from an EMBL/GenBank/DDBJ whole genome shotgun (WGS) entry which is preliminary data.</text>
</comment>
<evidence type="ECO:0000256" key="1">
    <source>
        <dbReference type="ARBA" id="ARBA00022515"/>
    </source>
</evidence>
<sequence length="98" mass="10830">MSLENQLSLTASVLEIEVLRYTPSGVPAVNCRLEHQSEMTEAGQIRQVKAIMKSVAFGAVAEQLARQTIGSSWNFKGFVATPRSAKHVVFHIQEFAQQ</sequence>
<gene>
    <name evidence="4" type="primary">priB</name>
    <name evidence="5" type="ORF">BWK72_02545</name>
</gene>
<protein>
    <recommendedName>
        <fullName evidence="4">Replication restart protein PriB</fullName>
    </recommendedName>
</protein>
<dbReference type="InterPro" id="IPR023646">
    <property type="entry name" value="Prisomal_replication_PriB"/>
</dbReference>
<evidence type="ECO:0000256" key="2">
    <source>
        <dbReference type="ARBA" id="ARBA00022705"/>
    </source>
</evidence>
<dbReference type="NCBIfam" id="TIGR04418">
    <property type="entry name" value="PriB_gamma"/>
    <property type="match status" value="1"/>
</dbReference>
<evidence type="ECO:0000256" key="3">
    <source>
        <dbReference type="ARBA" id="ARBA00023125"/>
    </source>
</evidence>
<comment type="subunit">
    <text evidence="4">Homodimer. Interacts with PriA and DnaT. Component of the replication restart primosome. Primosome assembly occurs via a 'hand-off' mechanism. PriA binds to replication forks, subsequently PriB then DnaT bind; DnaT then displaces ssDNA to generate the helicase loading substrate.</text>
</comment>
<dbReference type="EMBL" id="MTEI01000001">
    <property type="protein sequence ID" value="OQW90112.1"/>
    <property type="molecule type" value="Genomic_DNA"/>
</dbReference>
<proteinExistence type="inferred from homology"/>
<dbReference type="PIRSF" id="PIRSF003135">
    <property type="entry name" value="Primosomal_n"/>
    <property type="match status" value="1"/>
</dbReference>
<evidence type="ECO:0000256" key="4">
    <source>
        <dbReference type="HAMAP-Rule" id="MF_00720"/>
    </source>
</evidence>
<dbReference type="GO" id="GO:1990077">
    <property type="term" value="C:primosome complex"/>
    <property type="evidence" value="ECO:0007669"/>
    <property type="project" value="UniProtKB-UniRule"/>
</dbReference>
<dbReference type="InterPro" id="IPR000424">
    <property type="entry name" value="Primosome_PriB/ssb"/>
</dbReference>
<dbReference type="Pfam" id="PF22657">
    <property type="entry name" value="SSB_1"/>
    <property type="match status" value="1"/>
</dbReference>
<dbReference type="GO" id="GO:0003697">
    <property type="term" value="F:single-stranded DNA binding"/>
    <property type="evidence" value="ECO:0007669"/>
    <property type="project" value="UniProtKB-UniRule"/>
</dbReference>
<comment type="function">
    <text evidence="4">Involved in the restart of stalled replication forks, which reloads the replicative helicase on sites other than the origin of replication; the PriA-PriB pathway is the major replication restart pathway. During primosome assembly it facilitates complex formation between PriA and DnaT on DNA; stabilizes PriA on DNA. Stimulates the DNA unwinding activity of PriA helicase.</text>
</comment>
<dbReference type="GO" id="GO:0006269">
    <property type="term" value="P:DNA replication, synthesis of primer"/>
    <property type="evidence" value="ECO:0007669"/>
    <property type="project" value="UniProtKB-KW"/>
</dbReference>
<name>A0A1W9KZD8_9BURK</name>
<accession>A0A1W9KZD8</accession>
<reference evidence="5 6" key="1">
    <citation type="submission" date="2017-01" db="EMBL/GenBank/DDBJ databases">
        <title>Novel large sulfur bacteria in the metagenomes of groundwater-fed chemosynthetic microbial mats in the Lake Huron basin.</title>
        <authorList>
            <person name="Sharrar A.M."/>
            <person name="Flood B.E."/>
            <person name="Bailey J.V."/>
            <person name="Jones D.S."/>
            <person name="Biddanda B."/>
            <person name="Ruberg S.A."/>
            <person name="Marcus D.N."/>
            <person name="Dick G.J."/>
        </authorList>
    </citation>
    <scope>NUCLEOTIDE SEQUENCE [LARGE SCALE GENOMIC DNA]</scope>
    <source>
        <strain evidence="5">A7</strain>
    </source>
</reference>
<comment type="similarity">
    <text evidence="4">Belongs to the PriB family.</text>
</comment>
<evidence type="ECO:0000313" key="5">
    <source>
        <dbReference type="EMBL" id="OQW90112.1"/>
    </source>
</evidence>
<keyword evidence="2 4" id="KW-0235">DNA replication</keyword>
<dbReference type="InterPro" id="IPR012340">
    <property type="entry name" value="NA-bd_OB-fold"/>
</dbReference>
<evidence type="ECO:0000313" key="6">
    <source>
        <dbReference type="Proteomes" id="UP000192505"/>
    </source>
</evidence>
<dbReference type="SUPFAM" id="SSF50249">
    <property type="entry name" value="Nucleic acid-binding proteins"/>
    <property type="match status" value="1"/>
</dbReference>
<dbReference type="Gene3D" id="2.40.50.140">
    <property type="entry name" value="Nucleic acid-binding proteins"/>
    <property type="match status" value="1"/>
</dbReference>
<organism evidence="5 6">
    <name type="scientific">Rhodoferax ferrireducens</name>
    <dbReference type="NCBI Taxonomy" id="192843"/>
    <lineage>
        <taxon>Bacteria</taxon>
        <taxon>Pseudomonadati</taxon>
        <taxon>Pseudomonadota</taxon>
        <taxon>Betaproteobacteria</taxon>
        <taxon>Burkholderiales</taxon>
        <taxon>Comamonadaceae</taxon>
        <taxon>Rhodoferax</taxon>
    </lineage>
</organism>
<dbReference type="AlphaFoldDB" id="A0A1W9KZD8"/>
<keyword evidence="3 4" id="KW-0238">DNA-binding</keyword>
<dbReference type="Proteomes" id="UP000192505">
    <property type="component" value="Unassembled WGS sequence"/>
</dbReference>
<dbReference type="PROSITE" id="PS50935">
    <property type="entry name" value="SSB"/>
    <property type="match status" value="1"/>
</dbReference>
<keyword evidence="1 4" id="KW-0639">Primosome</keyword>